<dbReference type="STRING" id="400727.A0A2T7PKX1"/>
<evidence type="ECO:0000256" key="13">
    <source>
        <dbReference type="ARBA" id="ARBA00024809"/>
    </source>
</evidence>
<keyword evidence="12" id="KW-0325">Glycoprotein</keyword>
<comment type="subcellular location">
    <subcellularLocation>
        <location evidence="3">Cell membrane</location>
        <topology evidence="3">Multi-pass membrane protein</topology>
    </subcellularLocation>
    <subcellularLocation>
        <location evidence="2">Cytoplasm</location>
    </subcellularLocation>
    <subcellularLocation>
        <location evidence="1">Golgi apparatus</location>
        <location evidence="1">cis-Golgi network membrane</location>
        <topology evidence="1">Multi-pass membrane protein</topology>
    </subcellularLocation>
</comment>
<dbReference type="InterPro" id="IPR051521">
    <property type="entry name" value="tRNA_Mod/Golgi_Maint"/>
</dbReference>
<evidence type="ECO:0000256" key="5">
    <source>
        <dbReference type="ARBA" id="ARBA00022475"/>
    </source>
</evidence>
<sequence>MVVFYIISKNVVYNIFETEVGLVLQAGEVPASTTVTLKLEDMEMIDDHKDSWDFEYSESVNGNRDNNVSKEDVRQRIAPNVTEMMWEMGAQSAKKAWSIYGNIDILRPYFDVEPKEVQKRLLYSLIPHWPTSQQQKIPRELYGPTMVVLTMIALLLYQMKSAEHRVTDGTLMGSALGVCFAYWFGASCLVWVLSYVFSVKIVLIQVMSMVGYGMFGHCIVLFLGTLIHTSHDHAFFYLLWVIFGGLATLRMATILISRTKSKTDRLVVIGCLSLLHMMFLLYLHFAYHKIVEELSDAFQDKLVPLPLESDSISKQSDTGNVAEGTPLDSALQNPE</sequence>
<evidence type="ECO:0000256" key="11">
    <source>
        <dbReference type="ARBA" id="ARBA00023136"/>
    </source>
</evidence>
<evidence type="ECO:0000313" key="17">
    <source>
        <dbReference type="EMBL" id="PVD34050.1"/>
    </source>
</evidence>
<evidence type="ECO:0000313" key="18">
    <source>
        <dbReference type="Proteomes" id="UP000245119"/>
    </source>
</evidence>
<proteinExistence type="predicted"/>
<keyword evidence="9 16" id="KW-1133">Transmembrane helix</keyword>
<evidence type="ECO:0000256" key="7">
    <source>
        <dbReference type="ARBA" id="ARBA00022692"/>
    </source>
</evidence>
<gene>
    <name evidence="17" type="ORF">C0Q70_05312</name>
</gene>
<feature type="transmembrane region" description="Helical" evidence="16">
    <location>
        <begin position="266"/>
        <end position="287"/>
    </location>
</feature>
<evidence type="ECO:0000256" key="2">
    <source>
        <dbReference type="ARBA" id="ARBA00004496"/>
    </source>
</evidence>
<feature type="transmembrane region" description="Helical" evidence="16">
    <location>
        <begin position="234"/>
        <end position="254"/>
    </location>
</feature>
<feature type="region of interest" description="Disordered" evidence="15">
    <location>
        <begin position="310"/>
        <end position="335"/>
    </location>
</feature>
<dbReference type="PANTHER" id="PTHR15627">
    <property type="entry name" value="NATURAL KILLER CELL-SPECIFIC ANTIGEN KLIP1"/>
    <property type="match status" value="1"/>
</dbReference>
<dbReference type="PANTHER" id="PTHR15627:SF14">
    <property type="entry name" value="PROTEIN YIPF3"/>
    <property type="match status" value="1"/>
</dbReference>
<protein>
    <recommendedName>
        <fullName evidence="4">Protein YIPF3</fullName>
    </recommendedName>
    <alternativeName>
        <fullName evidence="14">YIP1 family member 3</fullName>
    </alternativeName>
</protein>
<evidence type="ECO:0000256" key="4">
    <source>
        <dbReference type="ARBA" id="ARBA00015622"/>
    </source>
</evidence>
<reference evidence="17 18" key="1">
    <citation type="submission" date="2018-04" db="EMBL/GenBank/DDBJ databases">
        <title>The genome of golden apple snail Pomacea canaliculata provides insight into stress tolerance and invasive adaptation.</title>
        <authorList>
            <person name="Liu C."/>
            <person name="Liu B."/>
            <person name="Ren Y."/>
            <person name="Zhang Y."/>
            <person name="Wang H."/>
            <person name="Li S."/>
            <person name="Jiang F."/>
            <person name="Yin L."/>
            <person name="Zhang G."/>
            <person name="Qian W."/>
            <person name="Fan W."/>
        </authorList>
    </citation>
    <scope>NUCLEOTIDE SEQUENCE [LARGE SCALE GENOMIC DNA]</scope>
    <source>
        <strain evidence="17">SZHN2017</strain>
        <tissue evidence="17">Muscle</tissue>
    </source>
</reference>
<evidence type="ECO:0000256" key="10">
    <source>
        <dbReference type="ARBA" id="ARBA00023034"/>
    </source>
</evidence>
<keyword evidence="5" id="KW-1003">Cell membrane</keyword>
<evidence type="ECO:0000256" key="15">
    <source>
        <dbReference type="SAM" id="MobiDB-lite"/>
    </source>
</evidence>
<evidence type="ECO:0000256" key="14">
    <source>
        <dbReference type="ARBA" id="ARBA00032951"/>
    </source>
</evidence>
<feature type="compositionally biased region" description="Polar residues" evidence="15">
    <location>
        <begin position="310"/>
        <end position="319"/>
    </location>
</feature>
<accession>A0A2T7PKX1</accession>
<evidence type="ECO:0000256" key="3">
    <source>
        <dbReference type="ARBA" id="ARBA00004651"/>
    </source>
</evidence>
<dbReference type="GO" id="GO:0030154">
    <property type="term" value="P:cell differentiation"/>
    <property type="evidence" value="ECO:0007669"/>
    <property type="project" value="UniProtKB-KW"/>
</dbReference>
<feature type="transmembrane region" description="Helical" evidence="16">
    <location>
        <begin position="141"/>
        <end position="159"/>
    </location>
</feature>
<keyword evidence="8" id="KW-0221">Differentiation</keyword>
<feature type="transmembrane region" description="Helical" evidence="16">
    <location>
        <begin position="171"/>
        <end position="197"/>
    </location>
</feature>
<dbReference type="EMBL" id="PZQS01000003">
    <property type="protein sequence ID" value="PVD34050.1"/>
    <property type="molecule type" value="Genomic_DNA"/>
</dbReference>
<comment type="function">
    <text evidence="13">Involved in the maintenance of the Golgi structure. May play a role in hematopoiesis.</text>
</comment>
<keyword evidence="6" id="KW-0963">Cytoplasm</keyword>
<dbReference type="OrthoDB" id="10256463at2759"/>
<keyword evidence="10" id="KW-0333">Golgi apparatus</keyword>
<dbReference type="GO" id="GO:0005794">
    <property type="term" value="C:Golgi apparatus"/>
    <property type="evidence" value="ECO:0007669"/>
    <property type="project" value="UniProtKB-SubCell"/>
</dbReference>
<keyword evidence="11 16" id="KW-0472">Membrane</keyword>
<evidence type="ECO:0000256" key="12">
    <source>
        <dbReference type="ARBA" id="ARBA00023180"/>
    </source>
</evidence>
<keyword evidence="18" id="KW-1185">Reference proteome</keyword>
<comment type="caution">
    <text evidence="17">The sequence shown here is derived from an EMBL/GenBank/DDBJ whole genome shotgun (WGS) entry which is preliminary data.</text>
</comment>
<name>A0A2T7PKX1_POMCA</name>
<evidence type="ECO:0000256" key="6">
    <source>
        <dbReference type="ARBA" id="ARBA00022490"/>
    </source>
</evidence>
<evidence type="ECO:0000256" key="8">
    <source>
        <dbReference type="ARBA" id="ARBA00022782"/>
    </source>
</evidence>
<evidence type="ECO:0000256" key="9">
    <source>
        <dbReference type="ARBA" id="ARBA00022989"/>
    </source>
</evidence>
<dbReference type="GO" id="GO:0005886">
    <property type="term" value="C:plasma membrane"/>
    <property type="evidence" value="ECO:0007669"/>
    <property type="project" value="UniProtKB-SubCell"/>
</dbReference>
<keyword evidence="7 16" id="KW-0812">Transmembrane</keyword>
<evidence type="ECO:0000256" key="1">
    <source>
        <dbReference type="ARBA" id="ARBA00004257"/>
    </source>
</evidence>
<feature type="transmembrane region" description="Helical" evidence="16">
    <location>
        <begin position="209"/>
        <end position="228"/>
    </location>
</feature>
<dbReference type="Proteomes" id="UP000245119">
    <property type="component" value="Linkage Group LG3"/>
</dbReference>
<organism evidence="17 18">
    <name type="scientific">Pomacea canaliculata</name>
    <name type="common">Golden apple snail</name>
    <dbReference type="NCBI Taxonomy" id="400727"/>
    <lineage>
        <taxon>Eukaryota</taxon>
        <taxon>Metazoa</taxon>
        <taxon>Spiralia</taxon>
        <taxon>Lophotrochozoa</taxon>
        <taxon>Mollusca</taxon>
        <taxon>Gastropoda</taxon>
        <taxon>Caenogastropoda</taxon>
        <taxon>Architaenioglossa</taxon>
        <taxon>Ampullarioidea</taxon>
        <taxon>Ampullariidae</taxon>
        <taxon>Pomacea</taxon>
    </lineage>
</organism>
<dbReference type="AlphaFoldDB" id="A0A2T7PKX1"/>
<evidence type="ECO:0000256" key="16">
    <source>
        <dbReference type="SAM" id="Phobius"/>
    </source>
</evidence>